<dbReference type="InterPro" id="IPR030802">
    <property type="entry name" value="Permease_MalE"/>
</dbReference>
<organism evidence="2 3">
    <name type="scientific">Ruficoccus amylovorans</name>
    <dbReference type="NCBI Taxonomy" id="1804625"/>
    <lineage>
        <taxon>Bacteria</taxon>
        <taxon>Pseudomonadati</taxon>
        <taxon>Verrucomicrobiota</taxon>
        <taxon>Opitutia</taxon>
        <taxon>Puniceicoccales</taxon>
        <taxon>Cerasicoccaceae</taxon>
        <taxon>Ruficoccus</taxon>
    </lineage>
</organism>
<gene>
    <name evidence="2" type="ORF">H5P28_12535</name>
</gene>
<feature type="transmembrane region" description="Helical" evidence="1">
    <location>
        <begin position="135"/>
        <end position="151"/>
    </location>
</feature>
<feature type="transmembrane region" description="Helical" evidence="1">
    <location>
        <begin position="172"/>
        <end position="190"/>
    </location>
</feature>
<keyword evidence="1" id="KW-1133">Transmembrane helix</keyword>
<dbReference type="AlphaFoldDB" id="A0A842HHJ8"/>
<feature type="transmembrane region" description="Helical" evidence="1">
    <location>
        <begin position="347"/>
        <end position="376"/>
    </location>
</feature>
<evidence type="ECO:0000313" key="2">
    <source>
        <dbReference type="EMBL" id="MBC2595086.1"/>
    </source>
</evidence>
<dbReference type="PANTHER" id="PTHR30188:SF3">
    <property type="entry name" value="ABC TRANSPORTER PERMEASE"/>
    <property type="match status" value="1"/>
</dbReference>
<dbReference type="EMBL" id="JACHVB010000035">
    <property type="protein sequence ID" value="MBC2595086.1"/>
    <property type="molecule type" value="Genomic_DNA"/>
</dbReference>
<protein>
    <submittedName>
        <fullName evidence="2">ABC transporter permease</fullName>
    </submittedName>
</protein>
<feature type="transmembrane region" description="Helical" evidence="1">
    <location>
        <begin position="312"/>
        <end position="335"/>
    </location>
</feature>
<keyword evidence="1" id="KW-0812">Transmembrane</keyword>
<dbReference type="Pfam" id="PF02405">
    <property type="entry name" value="MlaE"/>
    <property type="match status" value="1"/>
</dbReference>
<keyword evidence="1" id="KW-0472">Membrane</keyword>
<name>A0A842HHJ8_9BACT</name>
<dbReference type="Proteomes" id="UP000546464">
    <property type="component" value="Unassembled WGS sequence"/>
</dbReference>
<comment type="similarity">
    <text evidence="1">Belongs to the MlaE permease family.</text>
</comment>
<sequence length="378" mass="40303">MPEQDAPPELDFRRDGSDCLTIVLRGTWKMQQQLPDSDRVQQELAPGLSRLAFDAQGVSGWDSGLMTFLLRCWDLAGANKIQIDSEGLPKGVNGLMKLATAVPEKEGTGRGVTTRSLFYRVGSQSIALAEEAQEIFTFLGEAVIAFFRFFTGRARFRWSDLWVVVQQTGAEALPIVALISFLVGLILAYVGAVQLAQFGATIYVADLVGLAMVREMGAIMTAIVMCGRTGAAFAAQLGTMKVSEEIDALQTLGISPMEFLVLPRMLALCCMLPLLVLFSDFIGILGGLVVSITTLDISFQQFVNRTIAAIDLANFSSGLIKSVFFGVLVASTGCLRGMQCGDSSAAVGVAATSAVVTGITCIIVADAVFAVIFNILGI</sequence>
<dbReference type="NCBIfam" id="TIGR00056">
    <property type="entry name" value="MlaE family lipid ABC transporter permease subunit"/>
    <property type="match status" value="1"/>
</dbReference>
<proteinExistence type="inferred from homology"/>
<dbReference type="GO" id="GO:0043190">
    <property type="term" value="C:ATP-binding cassette (ABC) transporter complex"/>
    <property type="evidence" value="ECO:0007669"/>
    <property type="project" value="InterPro"/>
</dbReference>
<reference evidence="2 3" key="1">
    <citation type="submission" date="2020-07" db="EMBL/GenBank/DDBJ databases">
        <authorList>
            <person name="Feng X."/>
        </authorList>
    </citation>
    <scope>NUCLEOTIDE SEQUENCE [LARGE SCALE GENOMIC DNA]</scope>
    <source>
        <strain evidence="2 3">JCM31066</strain>
    </source>
</reference>
<dbReference type="RefSeq" id="WP_185676049.1">
    <property type="nucleotide sequence ID" value="NZ_JACHVB010000035.1"/>
</dbReference>
<dbReference type="PANTHER" id="PTHR30188">
    <property type="entry name" value="ABC TRANSPORTER PERMEASE PROTEIN-RELATED"/>
    <property type="match status" value="1"/>
</dbReference>
<dbReference type="GO" id="GO:0005548">
    <property type="term" value="F:phospholipid transporter activity"/>
    <property type="evidence" value="ECO:0007669"/>
    <property type="project" value="TreeGrafter"/>
</dbReference>
<comment type="caution">
    <text evidence="2">The sequence shown here is derived from an EMBL/GenBank/DDBJ whole genome shotgun (WGS) entry which is preliminary data.</text>
</comment>
<keyword evidence="3" id="KW-1185">Reference proteome</keyword>
<evidence type="ECO:0000256" key="1">
    <source>
        <dbReference type="RuleBase" id="RU362044"/>
    </source>
</evidence>
<evidence type="ECO:0000313" key="3">
    <source>
        <dbReference type="Proteomes" id="UP000546464"/>
    </source>
</evidence>
<feature type="transmembrane region" description="Helical" evidence="1">
    <location>
        <begin position="265"/>
        <end position="292"/>
    </location>
</feature>
<dbReference type="InterPro" id="IPR003453">
    <property type="entry name" value="ABC_MlaE_roteobac"/>
</dbReference>
<accession>A0A842HHJ8</accession>